<keyword evidence="16" id="KW-1185">Reference proteome</keyword>
<protein>
    <recommendedName>
        <fullName evidence="4">Adenylyl-sulfate kinase</fullName>
        <ecNumber evidence="3">2.7.1.25</ecNumber>
    </recommendedName>
    <alternativeName>
        <fullName evidence="11">ATP adenosine-5'-phosphosulfate 3'-phosphotransferase</fullName>
    </alternativeName>
    <alternativeName>
        <fullName evidence="10">Adenosine-5'-phosphosulfate kinase</fullName>
    </alternativeName>
</protein>
<dbReference type="NCBIfam" id="NF003013">
    <property type="entry name" value="PRK03846.1"/>
    <property type="match status" value="1"/>
</dbReference>
<dbReference type="Proteomes" id="UP000235371">
    <property type="component" value="Unassembled WGS sequence"/>
</dbReference>
<dbReference type="InterPro" id="IPR027417">
    <property type="entry name" value="P-loop_NTPase"/>
</dbReference>
<evidence type="ECO:0000256" key="4">
    <source>
        <dbReference type="ARBA" id="ARBA00018163"/>
    </source>
</evidence>
<organism evidence="15 16">
    <name type="scientific">Hyaloscypha bicolor E</name>
    <dbReference type="NCBI Taxonomy" id="1095630"/>
    <lineage>
        <taxon>Eukaryota</taxon>
        <taxon>Fungi</taxon>
        <taxon>Dikarya</taxon>
        <taxon>Ascomycota</taxon>
        <taxon>Pezizomycotina</taxon>
        <taxon>Leotiomycetes</taxon>
        <taxon>Helotiales</taxon>
        <taxon>Hyaloscyphaceae</taxon>
        <taxon>Hyaloscypha</taxon>
        <taxon>Hyaloscypha bicolor</taxon>
    </lineage>
</organism>
<dbReference type="InterPro" id="IPR029069">
    <property type="entry name" value="HotDog_dom_sf"/>
</dbReference>
<comment type="similarity">
    <text evidence="2">Belongs to the APS kinase family.</text>
</comment>
<dbReference type="EC" id="2.7.1.25" evidence="3"/>
<dbReference type="EMBL" id="KZ613854">
    <property type="protein sequence ID" value="PMD56014.1"/>
    <property type="molecule type" value="Genomic_DNA"/>
</dbReference>
<evidence type="ECO:0000256" key="9">
    <source>
        <dbReference type="ARBA" id="ARBA00023192"/>
    </source>
</evidence>
<feature type="domain" description="Thioesterase" evidence="14">
    <location>
        <begin position="114"/>
        <end position="182"/>
    </location>
</feature>
<gene>
    <name evidence="15" type="ORF">K444DRAFT_536698</name>
</gene>
<dbReference type="InterPro" id="IPR006683">
    <property type="entry name" value="Thioestr_dom"/>
</dbReference>
<sequence>MATTPVIQAANGYLNPPSDEETLSMFTPQDAIAREIEEFIQNHAVSVEMRSKPEYSESRPHLKIPESQRNHNLTGGTLMGPGKVAVPPFVWSERGGKSLVSISYLGADLCGHPGIVHGGLLATLLDEGLARCCFAALPNKVGMTANLNINYRSPALADAFVVLRAKTTKVDGRKAWVEGHIETLVGEGEKPVVLVEASALFIEPRQAAVIEFVYPNITWHPSLSRHERNELRKQRGFTIWLTGLSASGKSTVATALEQHLLHLGFAAYRLDGDNVRFGLNKDLGFSEKDRNENIRRIAEVAKLFADSSTIAITSFISPYKADRKIARDLHATASQGGDDSIPFIEAYVDIPLEVAEQRDPKGLYKKARAGEISNFTGISAPYEAPEIPEIHLRTDQLSVEESVAKIMEYLHSQKLLTSK</sequence>
<dbReference type="SUPFAM" id="SSF52540">
    <property type="entry name" value="P-loop containing nucleoside triphosphate hydrolases"/>
    <property type="match status" value="1"/>
</dbReference>
<keyword evidence="7 15" id="KW-0418">Kinase</keyword>
<dbReference type="STRING" id="1095630.A0A2J6SZ27"/>
<dbReference type="Pfam" id="PF03061">
    <property type="entry name" value="4HBT"/>
    <property type="match status" value="1"/>
</dbReference>
<dbReference type="NCBIfam" id="TIGR00455">
    <property type="entry name" value="apsK"/>
    <property type="match status" value="1"/>
</dbReference>
<dbReference type="GO" id="GO:0005524">
    <property type="term" value="F:ATP binding"/>
    <property type="evidence" value="ECO:0007669"/>
    <property type="project" value="UniProtKB-KW"/>
</dbReference>
<dbReference type="InterPro" id="IPR002891">
    <property type="entry name" value="APS"/>
</dbReference>
<evidence type="ECO:0000256" key="6">
    <source>
        <dbReference type="ARBA" id="ARBA00022741"/>
    </source>
</evidence>
<evidence type="ECO:0000256" key="12">
    <source>
        <dbReference type="SAM" id="MobiDB-lite"/>
    </source>
</evidence>
<dbReference type="PANTHER" id="PTHR47260:SF7">
    <property type="entry name" value="THIOESTERASE FAMILY PROTEIN (AFU_ORTHOLOGUE AFUA_1G10800)"/>
    <property type="match status" value="1"/>
</dbReference>
<proteinExistence type="inferred from homology"/>
<keyword evidence="8" id="KW-0067">ATP-binding</keyword>
<evidence type="ECO:0000313" key="16">
    <source>
        <dbReference type="Proteomes" id="UP000235371"/>
    </source>
</evidence>
<evidence type="ECO:0000256" key="5">
    <source>
        <dbReference type="ARBA" id="ARBA00022679"/>
    </source>
</evidence>
<evidence type="ECO:0000256" key="11">
    <source>
        <dbReference type="ARBA" id="ARBA00031464"/>
    </source>
</evidence>
<keyword evidence="9" id="KW-0028">Amino-acid biosynthesis</keyword>
<dbReference type="OrthoDB" id="506431at2759"/>
<feature type="compositionally biased region" description="Basic and acidic residues" evidence="12">
    <location>
        <begin position="50"/>
        <end position="69"/>
    </location>
</feature>
<dbReference type="GeneID" id="36583481"/>
<evidence type="ECO:0000256" key="8">
    <source>
        <dbReference type="ARBA" id="ARBA00022840"/>
    </source>
</evidence>
<dbReference type="InterPro" id="IPR059117">
    <property type="entry name" value="APS_kinase_dom"/>
</dbReference>
<feature type="region of interest" description="Disordered" evidence="12">
    <location>
        <begin position="50"/>
        <end position="77"/>
    </location>
</feature>
<keyword evidence="5" id="KW-0808">Transferase</keyword>
<name>A0A2J6SZ27_9HELO</name>
<accession>A0A2J6SZ27</accession>
<evidence type="ECO:0000259" key="13">
    <source>
        <dbReference type="Pfam" id="PF01583"/>
    </source>
</evidence>
<dbReference type="Gene3D" id="3.10.129.10">
    <property type="entry name" value="Hotdog Thioesterase"/>
    <property type="match status" value="1"/>
</dbReference>
<dbReference type="InterPro" id="IPR052061">
    <property type="entry name" value="PTE-AB_protein"/>
</dbReference>
<feature type="region of interest" description="Disordered" evidence="12">
    <location>
        <begin position="1"/>
        <end position="21"/>
    </location>
</feature>
<evidence type="ECO:0000256" key="1">
    <source>
        <dbReference type="ARBA" id="ARBA00004806"/>
    </source>
</evidence>
<dbReference type="GO" id="GO:0000103">
    <property type="term" value="P:sulfate assimilation"/>
    <property type="evidence" value="ECO:0007669"/>
    <property type="project" value="InterPro"/>
</dbReference>
<dbReference type="InParanoid" id="A0A2J6SZ27"/>
<evidence type="ECO:0000313" key="15">
    <source>
        <dbReference type="EMBL" id="PMD56014.1"/>
    </source>
</evidence>
<keyword evidence="9" id="KW-0198">Cysteine biosynthesis</keyword>
<dbReference type="Gene3D" id="3.40.50.300">
    <property type="entry name" value="P-loop containing nucleotide triphosphate hydrolases"/>
    <property type="match status" value="1"/>
</dbReference>
<feature type="domain" description="APS kinase" evidence="13">
    <location>
        <begin position="235"/>
        <end position="392"/>
    </location>
</feature>
<evidence type="ECO:0000256" key="2">
    <source>
        <dbReference type="ARBA" id="ARBA00007008"/>
    </source>
</evidence>
<evidence type="ECO:0000256" key="3">
    <source>
        <dbReference type="ARBA" id="ARBA00012121"/>
    </source>
</evidence>
<evidence type="ECO:0000256" key="7">
    <source>
        <dbReference type="ARBA" id="ARBA00022777"/>
    </source>
</evidence>
<dbReference type="PANTHER" id="PTHR47260">
    <property type="entry name" value="UPF0644 PROTEIN PB2B4.06"/>
    <property type="match status" value="1"/>
</dbReference>
<dbReference type="GO" id="GO:0004020">
    <property type="term" value="F:adenylylsulfate kinase activity"/>
    <property type="evidence" value="ECO:0007669"/>
    <property type="project" value="UniProtKB-EC"/>
</dbReference>
<dbReference type="FunFam" id="3.40.50.300:FF:000212">
    <property type="entry name" value="Adenylyl-sulfate kinase"/>
    <property type="match status" value="1"/>
</dbReference>
<evidence type="ECO:0000259" key="14">
    <source>
        <dbReference type="Pfam" id="PF03061"/>
    </source>
</evidence>
<dbReference type="HAMAP" id="MF_00065">
    <property type="entry name" value="Adenylyl_sulf_kinase"/>
    <property type="match status" value="1"/>
</dbReference>
<dbReference type="Pfam" id="PF01583">
    <property type="entry name" value="APS_kinase"/>
    <property type="match status" value="1"/>
</dbReference>
<dbReference type="CDD" id="cd03443">
    <property type="entry name" value="PaaI_thioesterase"/>
    <property type="match status" value="1"/>
</dbReference>
<evidence type="ECO:0000256" key="10">
    <source>
        <dbReference type="ARBA" id="ARBA00029724"/>
    </source>
</evidence>
<dbReference type="SUPFAM" id="SSF54637">
    <property type="entry name" value="Thioesterase/thiol ester dehydrase-isomerase"/>
    <property type="match status" value="1"/>
</dbReference>
<comment type="pathway">
    <text evidence="1">Sulfur metabolism; hydrogen sulfide biosynthesis; sulfite from sulfate: step 2/3.</text>
</comment>
<reference evidence="15 16" key="1">
    <citation type="submission" date="2016-04" db="EMBL/GenBank/DDBJ databases">
        <title>A degradative enzymes factory behind the ericoid mycorrhizal symbiosis.</title>
        <authorList>
            <consortium name="DOE Joint Genome Institute"/>
            <person name="Martino E."/>
            <person name="Morin E."/>
            <person name="Grelet G."/>
            <person name="Kuo A."/>
            <person name="Kohler A."/>
            <person name="Daghino S."/>
            <person name="Barry K."/>
            <person name="Choi C."/>
            <person name="Cichocki N."/>
            <person name="Clum A."/>
            <person name="Copeland A."/>
            <person name="Hainaut M."/>
            <person name="Haridas S."/>
            <person name="Labutti K."/>
            <person name="Lindquist E."/>
            <person name="Lipzen A."/>
            <person name="Khouja H.-R."/>
            <person name="Murat C."/>
            <person name="Ohm R."/>
            <person name="Olson A."/>
            <person name="Spatafora J."/>
            <person name="Veneault-Fourrey C."/>
            <person name="Henrissat B."/>
            <person name="Grigoriev I."/>
            <person name="Martin F."/>
            <person name="Perotto S."/>
        </authorList>
    </citation>
    <scope>NUCLEOTIDE SEQUENCE [LARGE SCALE GENOMIC DNA]</scope>
    <source>
        <strain evidence="15 16">E</strain>
    </source>
</reference>
<dbReference type="RefSeq" id="XP_024732918.1">
    <property type="nucleotide sequence ID" value="XM_024875401.1"/>
</dbReference>
<dbReference type="AlphaFoldDB" id="A0A2J6SZ27"/>
<keyword evidence="6" id="KW-0547">Nucleotide-binding</keyword>
<dbReference type="CDD" id="cd02027">
    <property type="entry name" value="APSK"/>
    <property type="match status" value="1"/>
</dbReference>
<dbReference type="GO" id="GO:0019344">
    <property type="term" value="P:cysteine biosynthetic process"/>
    <property type="evidence" value="ECO:0007669"/>
    <property type="project" value="UniProtKB-KW"/>
</dbReference>